<evidence type="ECO:0000313" key="2">
    <source>
        <dbReference type="Proteomes" id="UP000757890"/>
    </source>
</evidence>
<gene>
    <name evidence="1" type="ORF">HXL70_08340</name>
</gene>
<dbReference type="RefSeq" id="WP_276640773.1">
    <property type="nucleotide sequence ID" value="NZ_CAUFWP010000016.1"/>
</dbReference>
<comment type="caution">
    <text evidence="1">The sequence shown here is derived from an EMBL/GenBank/DDBJ whole genome shotgun (WGS) entry which is preliminary data.</text>
</comment>
<dbReference type="Proteomes" id="UP000757890">
    <property type="component" value="Unassembled WGS sequence"/>
</dbReference>
<evidence type="ECO:0000313" key="1">
    <source>
        <dbReference type="EMBL" id="MBF1130029.1"/>
    </source>
</evidence>
<dbReference type="AlphaFoldDB" id="A0A930B9M2"/>
<name>A0A930B9M2_9FIRM</name>
<sequence length="69" mass="7656">MFPPIRKDRNRKIQILFTVEGRYAAGTAELLSVILSSEESVSMMKGEGNPGGFSLLQYEKNFPVKGSFS</sequence>
<protein>
    <submittedName>
        <fullName evidence="1">Uncharacterized protein</fullName>
    </submittedName>
</protein>
<accession>A0A930B9M2</accession>
<reference evidence="1" key="1">
    <citation type="submission" date="2020-04" db="EMBL/GenBank/DDBJ databases">
        <title>Deep metagenomics examines the oral microbiome during advanced dental caries in children, revealing novel taxa and co-occurrences with host molecules.</title>
        <authorList>
            <person name="Baker J.L."/>
            <person name="Morton J.T."/>
            <person name="Dinis M."/>
            <person name="Alvarez R."/>
            <person name="Tran N.C."/>
            <person name="Knight R."/>
            <person name="Edlund A."/>
        </authorList>
    </citation>
    <scope>NUCLEOTIDE SEQUENCE</scope>
    <source>
        <strain evidence="1">JCVI_32_bin.14</strain>
    </source>
</reference>
<proteinExistence type="predicted"/>
<organism evidence="1 2">
    <name type="scientific">Dialister invisus</name>
    <dbReference type="NCBI Taxonomy" id="218538"/>
    <lineage>
        <taxon>Bacteria</taxon>
        <taxon>Bacillati</taxon>
        <taxon>Bacillota</taxon>
        <taxon>Negativicutes</taxon>
        <taxon>Veillonellales</taxon>
        <taxon>Veillonellaceae</taxon>
        <taxon>Dialister</taxon>
    </lineage>
</organism>
<dbReference type="EMBL" id="JABZMK010000086">
    <property type="protein sequence ID" value="MBF1130029.1"/>
    <property type="molecule type" value="Genomic_DNA"/>
</dbReference>